<comment type="subcellular location">
    <subcellularLocation>
        <location evidence="1">Secreted</location>
    </subcellularLocation>
</comment>
<evidence type="ECO:0000256" key="1">
    <source>
        <dbReference type="ARBA" id="ARBA00004613"/>
    </source>
</evidence>
<evidence type="ECO:0000259" key="5">
    <source>
        <dbReference type="Pfam" id="PF00151"/>
    </source>
</evidence>
<organism evidence="6">
    <name type="scientific">Timema monikensis</name>
    <dbReference type="NCBI Taxonomy" id="170555"/>
    <lineage>
        <taxon>Eukaryota</taxon>
        <taxon>Metazoa</taxon>
        <taxon>Ecdysozoa</taxon>
        <taxon>Arthropoda</taxon>
        <taxon>Hexapoda</taxon>
        <taxon>Insecta</taxon>
        <taxon>Pterygota</taxon>
        <taxon>Neoptera</taxon>
        <taxon>Polyneoptera</taxon>
        <taxon>Phasmatodea</taxon>
        <taxon>Timematodea</taxon>
        <taxon>Timematoidea</taxon>
        <taxon>Timematidae</taxon>
        <taxon>Timema</taxon>
    </lineage>
</organism>
<keyword evidence="3" id="KW-0964">Secreted</keyword>
<dbReference type="InterPro" id="IPR000734">
    <property type="entry name" value="TAG_lipase"/>
</dbReference>
<feature type="domain" description="Lipase" evidence="5">
    <location>
        <begin position="7"/>
        <end position="147"/>
    </location>
</feature>
<name>A0A7R9ELF0_9NEOP</name>
<accession>A0A7R9ELF0</accession>
<comment type="similarity">
    <text evidence="2 4">Belongs to the AB hydrolase superfamily. Lipase family.</text>
</comment>
<dbReference type="GO" id="GO:0016042">
    <property type="term" value="P:lipid catabolic process"/>
    <property type="evidence" value="ECO:0007669"/>
    <property type="project" value="TreeGrafter"/>
</dbReference>
<dbReference type="GO" id="GO:0005615">
    <property type="term" value="C:extracellular space"/>
    <property type="evidence" value="ECO:0007669"/>
    <property type="project" value="TreeGrafter"/>
</dbReference>
<protein>
    <recommendedName>
        <fullName evidence="5">Lipase domain-containing protein</fullName>
    </recommendedName>
</protein>
<dbReference type="PANTHER" id="PTHR11610:SF186">
    <property type="entry name" value="FI22312P1"/>
    <property type="match status" value="1"/>
</dbReference>
<evidence type="ECO:0000256" key="4">
    <source>
        <dbReference type="RuleBase" id="RU004262"/>
    </source>
</evidence>
<dbReference type="Pfam" id="PF00151">
    <property type="entry name" value="Lipase"/>
    <property type="match status" value="1"/>
</dbReference>
<dbReference type="AlphaFoldDB" id="A0A7R9ELF0"/>
<evidence type="ECO:0000313" key="6">
    <source>
        <dbReference type="EMBL" id="CAD7435118.1"/>
    </source>
</evidence>
<dbReference type="GO" id="GO:0016298">
    <property type="term" value="F:lipase activity"/>
    <property type="evidence" value="ECO:0007669"/>
    <property type="project" value="InterPro"/>
</dbReference>
<gene>
    <name evidence="6" type="ORF">TMSB3V08_LOCUS11766</name>
</gene>
<evidence type="ECO:0000256" key="2">
    <source>
        <dbReference type="ARBA" id="ARBA00010701"/>
    </source>
</evidence>
<dbReference type="InterPro" id="IPR013818">
    <property type="entry name" value="Lipase"/>
</dbReference>
<dbReference type="EMBL" id="OB799029">
    <property type="protein sequence ID" value="CAD7435118.1"/>
    <property type="molecule type" value="Genomic_DNA"/>
</dbReference>
<dbReference type="SUPFAM" id="SSF53474">
    <property type="entry name" value="alpha/beta-Hydrolases"/>
    <property type="match status" value="1"/>
</dbReference>
<evidence type="ECO:0000256" key="3">
    <source>
        <dbReference type="ARBA" id="ARBA00022525"/>
    </source>
</evidence>
<reference evidence="6" key="1">
    <citation type="submission" date="2020-11" db="EMBL/GenBank/DDBJ databases">
        <authorList>
            <person name="Tran Van P."/>
        </authorList>
    </citation>
    <scope>NUCLEOTIDE SEQUENCE</scope>
</reference>
<dbReference type="InterPro" id="IPR029058">
    <property type="entry name" value="AB_hydrolase_fold"/>
</dbReference>
<dbReference type="Gene3D" id="3.40.50.1820">
    <property type="entry name" value="alpha/beta hydrolase"/>
    <property type="match status" value="1"/>
</dbReference>
<proteinExistence type="inferred from homology"/>
<dbReference type="PANTHER" id="PTHR11610">
    <property type="entry name" value="LIPASE"/>
    <property type="match status" value="1"/>
</dbReference>
<sequence length="177" mass="18743">MSPLPLEQCNVVCVDWSAGAAVPNYVRAAANARLVGRQVSMLMAGLGTPLENVHIIGFSLGAHVAGFAGAQLKNVSRITGLDPAGPLFESQDPRARLDSTDAMFVDVIHSNGENLILGGLGSWQPMGHVDFYPNGGRMQKGCSNLFVGAVSDIIWCTFNCPNMDHSIPPIYGPLHAS</sequence>